<gene>
    <name evidence="1" type="ORF">ATZ36_01135</name>
</gene>
<accession>A0A1E5IIW0</accession>
<sequence length="77" mass="9157">MAETKEYKTFMTVSEKCGTETPEYKKAQDDYIKKFKTLKSYERANELSDEVAKALLEYSKRYDESKKEYEKTTTTEE</sequence>
<reference evidence="1 2" key="1">
    <citation type="submission" date="2015-11" db="EMBL/GenBank/DDBJ databases">
        <title>Evidence for parallel genomic evolution in an endosymbiosis of termite gut flagellates.</title>
        <authorList>
            <person name="Zheng H."/>
        </authorList>
    </citation>
    <scope>NUCLEOTIDE SEQUENCE [LARGE SCALE GENOMIC DNA]</scope>
    <source>
        <strain evidence="1 2">CET450</strain>
    </source>
</reference>
<evidence type="ECO:0000313" key="2">
    <source>
        <dbReference type="Proteomes" id="UP000095237"/>
    </source>
</evidence>
<organism evidence="1 2">
    <name type="scientific">Endomicrobium trichonymphae</name>
    <dbReference type="NCBI Taxonomy" id="1408204"/>
    <lineage>
        <taxon>Bacteria</taxon>
        <taxon>Pseudomonadati</taxon>
        <taxon>Elusimicrobiota</taxon>
        <taxon>Endomicrobiia</taxon>
        <taxon>Endomicrobiales</taxon>
        <taxon>Endomicrobiaceae</taxon>
        <taxon>Candidatus Endomicrobiellum</taxon>
    </lineage>
</organism>
<keyword evidence="2" id="KW-1185">Reference proteome</keyword>
<dbReference type="AlphaFoldDB" id="A0A1E5IIW0"/>
<evidence type="ECO:0000313" key="1">
    <source>
        <dbReference type="EMBL" id="OEG70429.1"/>
    </source>
</evidence>
<dbReference type="Proteomes" id="UP000095237">
    <property type="component" value="Unassembled WGS sequence"/>
</dbReference>
<proteinExistence type="predicted"/>
<comment type="caution">
    <text evidence="1">The sequence shown here is derived from an EMBL/GenBank/DDBJ whole genome shotgun (WGS) entry which is preliminary data.</text>
</comment>
<name>A0A1E5IIW0_ENDTX</name>
<protein>
    <submittedName>
        <fullName evidence="1">Uncharacterized protein</fullName>
    </submittedName>
</protein>
<dbReference type="EMBL" id="LNVX01000344">
    <property type="protein sequence ID" value="OEG70429.1"/>
    <property type="molecule type" value="Genomic_DNA"/>
</dbReference>